<gene>
    <name evidence="3" type="ORF">L211DRAFT_781152</name>
</gene>
<reference evidence="3 4" key="1">
    <citation type="journal article" date="2018" name="Nat. Ecol. Evol.">
        <title>Pezizomycetes genomes reveal the molecular basis of ectomycorrhizal truffle lifestyle.</title>
        <authorList>
            <person name="Murat C."/>
            <person name="Payen T."/>
            <person name="Noel B."/>
            <person name="Kuo A."/>
            <person name="Morin E."/>
            <person name="Chen J."/>
            <person name="Kohler A."/>
            <person name="Krizsan K."/>
            <person name="Balestrini R."/>
            <person name="Da Silva C."/>
            <person name="Montanini B."/>
            <person name="Hainaut M."/>
            <person name="Levati E."/>
            <person name="Barry K.W."/>
            <person name="Belfiori B."/>
            <person name="Cichocki N."/>
            <person name="Clum A."/>
            <person name="Dockter R.B."/>
            <person name="Fauchery L."/>
            <person name="Guy J."/>
            <person name="Iotti M."/>
            <person name="Le Tacon F."/>
            <person name="Lindquist E.A."/>
            <person name="Lipzen A."/>
            <person name="Malagnac F."/>
            <person name="Mello A."/>
            <person name="Molinier V."/>
            <person name="Miyauchi S."/>
            <person name="Poulain J."/>
            <person name="Riccioni C."/>
            <person name="Rubini A."/>
            <person name="Sitrit Y."/>
            <person name="Splivallo R."/>
            <person name="Traeger S."/>
            <person name="Wang M."/>
            <person name="Zifcakova L."/>
            <person name="Wipf D."/>
            <person name="Zambonelli A."/>
            <person name="Paolocci F."/>
            <person name="Nowrousian M."/>
            <person name="Ottonello S."/>
            <person name="Baldrian P."/>
            <person name="Spatafora J.W."/>
            <person name="Henrissat B."/>
            <person name="Nagy L.G."/>
            <person name="Aury J.M."/>
            <person name="Wincker P."/>
            <person name="Grigoriev I.V."/>
            <person name="Bonfante P."/>
            <person name="Martin F.M."/>
        </authorList>
    </citation>
    <scope>NUCLEOTIDE SEQUENCE [LARGE SCALE GENOMIC DNA]</scope>
    <source>
        <strain evidence="3 4">ATCC MYA-4762</strain>
    </source>
</reference>
<sequence length="291" mass="32474">MKKQDKKSCDDAKNDVENDAVNDGEQQQLQKEEEPIEINWDEDITYTWNCDEIRRKIKTFVENSGMEAATFQRAINAPPGTFVRFMKLRGAQSGAKYKAFEGATRFFQAREAAGLPMPAPIEKPVTKTAAVASAGDDVEPGSAAGHPLEIVDSDIAESDDDIIPVFDSCDEVRRKISAHLRQPGVTQAQFLRDIAALLGQDVKIQSKQLSDFRSKTGALAGNTSRVFYGAYVFFEVLRLKEGKPKSKHRLEMEKRWGPDGVDIWTASGRVKYIVGAGRELMMNEYGQVRSY</sequence>
<feature type="domain" description="DUF7726" evidence="2">
    <location>
        <begin position="46"/>
        <end position="115"/>
    </location>
</feature>
<keyword evidence="4" id="KW-1185">Reference proteome</keyword>
<feature type="compositionally biased region" description="Basic and acidic residues" evidence="1">
    <location>
        <begin position="1"/>
        <end position="16"/>
    </location>
</feature>
<dbReference type="InParanoid" id="A0A3N4LUK9"/>
<dbReference type="PANTHER" id="PTHR42339:SF1">
    <property type="entry name" value="HISTONE H1"/>
    <property type="match status" value="1"/>
</dbReference>
<dbReference type="PANTHER" id="PTHR42339">
    <property type="entry name" value="HISTONE H1"/>
    <property type="match status" value="1"/>
</dbReference>
<dbReference type="Pfam" id="PF24852">
    <property type="entry name" value="DUF7726"/>
    <property type="match status" value="2"/>
</dbReference>
<dbReference type="EMBL" id="ML121534">
    <property type="protein sequence ID" value="RPB26603.1"/>
    <property type="molecule type" value="Genomic_DNA"/>
</dbReference>
<feature type="region of interest" description="Disordered" evidence="1">
    <location>
        <begin position="1"/>
        <end position="36"/>
    </location>
</feature>
<dbReference type="OrthoDB" id="2592504at2759"/>
<evidence type="ECO:0000313" key="3">
    <source>
        <dbReference type="EMBL" id="RPB26603.1"/>
    </source>
</evidence>
<protein>
    <recommendedName>
        <fullName evidence="2">DUF7726 domain-containing protein</fullName>
    </recommendedName>
</protein>
<evidence type="ECO:0000259" key="2">
    <source>
        <dbReference type="Pfam" id="PF24852"/>
    </source>
</evidence>
<name>A0A3N4LUK9_9PEZI</name>
<evidence type="ECO:0000256" key="1">
    <source>
        <dbReference type="SAM" id="MobiDB-lite"/>
    </source>
</evidence>
<proteinExistence type="predicted"/>
<dbReference type="InterPro" id="IPR056143">
    <property type="entry name" value="DUF7726"/>
</dbReference>
<feature type="domain" description="DUF7726" evidence="2">
    <location>
        <begin position="164"/>
        <end position="241"/>
    </location>
</feature>
<accession>A0A3N4LUK9</accession>
<dbReference type="Proteomes" id="UP000267821">
    <property type="component" value="Unassembled WGS sequence"/>
</dbReference>
<evidence type="ECO:0000313" key="4">
    <source>
        <dbReference type="Proteomes" id="UP000267821"/>
    </source>
</evidence>
<dbReference type="AlphaFoldDB" id="A0A3N4LUK9"/>
<organism evidence="3 4">
    <name type="scientific">Terfezia boudieri ATCC MYA-4762</name>
    <dbReference type="NCBI Taxonomy" id="1051890"/>
    <lineage>
        <taxon>Eukaryota</taxon>
        <taxon>Fungi</taxon>
        <taxon>Dikarya</taxon>
        <taxon>Ascomycota</taxon>
        <taxon>Pezizomycotina</taxon>
        <taxon>Pezizomycetes</taxon>
        <taxon>Pezizales</taxon>
        <taxon>Pezizaceae</taxon>
        <taxon>Terfezia</taxon>
    </lineage>
</organism>